<gene>
    <name evidence="1" type="ORF">OED52_10890</name>
</gene>
<name>A0ACD4DB98_9NOCA</name>
<dbReference type="Proteomes" id="UP001156484">
    <property type="component" value="Chromosome"/>
</dbReference>
<evidence type="ECO:0000313" key="2">
    <source>
        <dbReference type="Proteomes" id="UP001156484"/>
    </source>
</evidence>
<sequence>MSDSPPPGFAELAAAQYVLLTTFRKDGSAVGTPVWAVGDGQQLLVWTATDSYKVKRLRRDPRLTLAICDARGRPRSEAVPGTGVVLDAEGSERTRTLIARKYGIVGRVLMLGSVLRRGRSGTVGVACTLDRGGEGDAA</sequence>
<proteinExistence type="predicted"/>
<accession>A0ACD4DB98</accession>
<keyword evidence="2" id="KW-1185">Reference proteome</keyword>
<organism evidence="1 2">
    <name type="scientific">Rhodococcus sacchari</name>
    <dbReference type="NCBI Taxonomy" id="2962047"/>
    <lineage>
        <taxon>Bacteria</taxon>
        <taxon>Bacillati</taxon>
        <taxon>Actinomycetota</taxon>
        <taxon>Actinomycetes</taxon>
        <taxon>Mycobacteriales</taxon>
        <taxon>Nocardiaceae</taxon>
        <taxon>Rhodococcus</taxon>
    </lineage>
</organism>
<reference evidence="1" key="1">
    <citation type="submission" date="2022-10" db="EMBL/GenBank/DDBJ databases">
        <title>Rhodococcus ferula Z13 complete genome.</title>
        <authorList>
            <person name="Long X."/>
            <person name="Zang M."/>
        </authorList>
    </citation>
    <scope>NUCLEOTIDE SEQUENCE</scope>
    <source>
        <strain evidence="1">Z13</strain>
    </source>
</reference>
<protein>
    <submittedName>
        <fullName evidence="1">PPOX class F420-dependent oxidoreductase</fullName>
    </submittedName>
</protein>
<dbReference type="EMBL" id="CP107551">
    <property type="protein sequence ID" value="UYP17239.1"/>
    <property type="molecule type" value="Genomic_DNA"/>
</dbReference>
<evidence type="ECO:0000313" key="1">
    <source>
        <dbReference type="EMBL" id="UYP17239.1"/>
    </source>
</evidence>